<dbReference type="Proteomes" id="UP000247569">
    <property type="component" value="Unassembled WGS sequence"/>
</dbReference>
<evidence type="ECO:0000313" key="1">
    <source>
        <dbReference type="EMBL" id="PXX57489.1"/>
    </source>
</evidence>
<dbReference type="AlphaFoldDB" id="A0A318K423"/>
<accession>A0A318K423</accession>
<reference evidence="1 2" key="1">
    <citation type="submission" date="2018-05" db="EMBL/GenBank/DDBJ databases">
        <title>Genomic Encyclopedia of Type Strains, Phase IV (KMG-IV): sequencing the most valuable type-strain genomes for metagenomic binning, comparative biology and taxonomic classification.</title>
        <authorList>
            <person name="Goeker M."/>
        </authorList>
    </citation>
    <scope>NUCLEOTIDE SEQUENCE [LARGE SCALE GENOMIC DNA]</scope>
    <source>
        <strain evidence="1 2">DSM 44704</strain>
    </source>
</reference>
<keyword evidence="2" id="KW-1185">Reference proteome</keyword>
<comment type="caution">
    <text evidence="1">The sequence shown here is derived from an EMBL/GenBank/DDBJ whole genome shotgun (WGS) entry which is preliminary data.</text>
</comment>
<name>A0A318K423_9NOCA</name>
<proteinExistence type="predicted"/>
<evidence type="ECO:0000313" key="2">
    <source>
        <dbReference type="Proteomes" id="UP000247569"/>
    </source>
</evidence>
<sequence>MPGVGFEWPDWALDMLIGISPNEVMQVLTKQRRWPRRGRGAAGIEMLTIWGRTAAGRPLIVGLRQAEAWQWQIVAARAMSPEQVAEFEKWEQENQ</sequence>
<organism evidence="1 2">
    <name type="scientific">Nocardia tenerifensis</name>
    <dbReference type="NCBI Taxonomy" id="228006"/>
    <lineage>
        <taxon>Bacteria</taxon>
        <taxon>Bacillati</taxon>
        <taxon>Actinomycetota</taxon>
        <taxon>Actinomycetes</taxon>
        <taxon>Mycobacteriales</taxon>
        <taxon>Nocardiaceae</taxon>
        <taxon>Nocardia</taxon>
    </lineage>
</organism>
<gene>
    <name evidence="1" type="ORF">DFR70_118144</name>
</gene>
<protein>
    <submittedName>
        <fullName evidence="1">Uncharacterized protein</fullName>
    </submittedName>
</protein>
<dbReference type="EMBL" id="QJKF01000018">
    <property type="protein sequence ID" value="PXX57489.1"/>
    <property type="molecule type" value="Genomic_DNA"/>
</dbReference>